<organism evidence="1 2">
    <name type="scientific">Actinomadura rubrisoli</name>
    <dbReference type="NCBI Taxonomy" id="2530368"/>
    <lineage>
        <taxon>Bacteria</taxon>
        <taxon>Bacillati</taxon>
        <taxon>Actinomycetota</taxon>
        <taxon>Actinomycetes</taxon>
        <taxon>Streptosporangiales</taxon>
        <taxon>Thermomonosporaceae</taxon>
        <taxon>Actinomadura</taxon>
    </lineage>
</organism>
<protein>
    <submittedName>
        <fullName evidence="1">Uncharacterized protein</fullName>
    </submittedName>
</protein>
<dbReference type="AlphaFoldDB" id="A0A4R5CF85"/>
<name>A0A4R5CF85_9ACTN</name>
<gene>
    <name evidence="1" type="ORF">E1298_00875</name>
</gene>
<accession>A0A4R5CF85</accession>
<dbReference type="EMBL" id="SMKU01000002">
    <property type="protein sequence ID" value="TDD97616.1"/>
    <property type="molecule type" value="Genomic_DNA"/>
</dbReference>
<evidence type="ECO:0000313" key="2">
    <source>
        <dbReference type="Proteomes" id="UP000294513"/>
    </source>
</evidence>
<proteinExistence type="predicted"/>
<comment type="caution">
    <text evidence="1">The sequence shown here is derived from an EMBL/GenBank/DDBJ whole genome shotgun (WGS) entry which is preliminary data.</text>
</comment>
<keyword evidence="2" id="KW-1185">Reference proteome</keyword>
<reference evidence="1 2" key="1">
    <citation type="submission" date="2019-03" db="EMBL/GenBank/DDBJ databases">
        <title>Draft genome sequences of novel Actinobacteria.</title>
        <authorList>
            <person name="Sahin N."/>
            <person name="Ay H."/>
            <person name="Saygin H."/>
        </authorList>
    </citation>
    <scope>NUCLEOTIDE SEQUENCE [LARGE SCALE GENOMIC DNA]</scope>
    <source>
        <strain evidence="1 2">H3C3</strain>
    </source>
</reference>
<dbReference type="RefSeq" id="WP_131888778.1">
    <property type="nucleotide sequence ID" value="NZ_SMKU01000002.1"/>
</dbReference>
<sequence length="399" mass="39998">MPALLLDSDTFPFADGNAGHLCDLGAAPAVGDLDVLCVNSDTVVTMPSGFSAATSRVANQGSYLWYRKAVGGEAATVTITTSGNFNCQVSWSRWRGVDAFDKSAVAGADASAGSATPTATTAGLAATNELSIGFGAIHGAVTSSPVWSSGYTPLSAVTQGTGVGASTGYVAYRTDAGTAAEAPSVSWTTPAPDRYMLVATFTTVAATTVNAGQATETDTALPASPRKARTAGQAVEADSALAVQAITKLAVAGMATETDTALPAALRKTLTAGQATETDSAFPATARKVVYASIAVDTETALPATRTKRLAAGQAVEADSAPAPAVTKTIATGLAVETDTARPATALKVRRAGIAVETDTALHATAGELVDITVTVGPLARGWTVGEPARGWSVGAPTT</sequence>
<evidence type="ECO:0000313" key="1">
    <source>
        <dbReference type="EMBL" id="TDD97616.1"/>
    </source>
</evidence>
<dbReference type="Proteomes" id="UP000294513">
    <property type="component" value="Unassembled WGS sequence"/>
</dbReference>